<dbReference type="Pfam" id="PF14602">
    <property type="entry name" value="Hexapep_2"/>
    <property type="match status" value="2"/>
</dbReference>
<feature type="domain" description="UDP-3-O-[3-hydroxymyristoyl] glucosamine N-acyltransferase non-repeat region" evidence="8">
    <location>
        <begin position="21"/>
        <end position="90"/>
    </location>
</feature>
<evidence type="ECO:0000313" key="9">
    <source>
        <dbReference type="EMBL" id="SEM85832.1"/>
    </source>
</evidence>
<comment type="similarity">
    <text evidence="7">Belongs to the transferase hexapeptide repeat family. LpxD subfamily.</text>
</comment>
<protein>
    <recommendedName>
        <fullName evidence="7">UDP-3-O-acylglucosamine N-acyltransferase</fullName>
        <ecNumber evidence="7">2.3.1.191</ecNumber>
    </recommendedName>
</protein>
<keyword evidence="2 7" id="KW-0441">Lipid A biosynthesis</keyword>
<evidence type="ECO:0000313" key="10">
    <source>
        <dbReference type="Proteomes" id="UP000199372"/>
    </source>
</evidence>
<feature type="active site" description="Proton acceptor" evidence="7">
    <location>
        <position position="259"/>
    </location>
</feature>
<dbReference type="EC" id="2.3.1.191" evidence="7"/>
<dbReference type="PANTHER" id="PTHR43378">
    <property type="entry name" value="UDP-3-O-ACYLGLUCOSAMINE N-ACYLTRANSFERASE"/>
    <property type="match status" value="1"/>
</dbReference>
<dbReference type="InterPro" id="IPR001451">
    <property type="entry name" value="Hexapep"/>
</dbReference>
<dbReference type="InterPro" id="IPR011004">
    <property type="entry name" value="Trimer_LpxA-like_sf"/>
</dbReference>
<evidence type="ECO:0000256" key="1">
    <source>
        <dbReference type="ARBA" id="ARBA00022516"/>
    </source>
</evidence>
<accession>A0A1H8BSV1</accession>
<keyword evidence="6 7" id="KW-0012">Acyltransferase</keyword>
<dbReference type="EMBL" id="FOCM01000001">
    <property type="protein sequence ID" value="SEM85832.1"/>
    <property type="molecule type" value="Genomic_DNA"/>
</dbReference>
<gene>
    <name evidence="7" type="primary">lpxD</name>
    <name evidence="9" type="ORF">SAMN04488011_101710</name>
</gene>
<comment type="subunit">
    <text evidence="7">Homotrimer.</text>
</comment>
<dbReference type="CDD" id="cd03352">
    <property type="entry name" value="LbH_LpxD"/>
    <property type="match status" value="1"/>
</dbReference>
<comment type="pathway">
    <text evidence="7">Bacterial outer membrane biogenesis; LPS lipid A biosynthesis.</text>
</comment>
<name>A0A1H8BSV1_9RHOB</name>
<proteinExistence type="inferred from homology"/>
<dbReference type="GO" id="GO:0016410">
    <property type="term" value="F:N-acyltransferase activity"/>
    <property type="evidence" value="ECO:0007669"/>
    <property type="project" value="InterPro"/>
</dbReference>
<comment type="catalytic activity">
    <reaction evidence="7">
        <text>a UDP-3-O-[(3R)-3-hydroxyacyl]-alpha-D-glucosamine + a (3R)-hydroxyacyl-[ACP] = a UDP-2-N,3-O-bis[(3R)-3-hydroxyacyl]-alpha-D-glucosamine + holo-[ACP] + H(+)</text>
        <dbReference type="Rhea" id="RHEA:53836"/>
        <dbReference type="Rhea" id="RHEA-COMP:9685"/>
        <dbReference type="Rhea" id="RHEA-COMP:9945"/>
        <dbReference type="ChEBI" id="CHEBI:15378"/>
        <dbReference type="ChEBI" id="CHEBI:64479"/>
        <dbReference type="ChEBI" id="CHEBI:78827"/>
        <dbReference type="ChEBI" id="CHEBI:137740"/>
        <dbReference type="ChEBI" id="CHEBI:137748"/>
        <dbReference type="EC" id="2.3.1.191"/>
    </reaction>
</comment>
<organism evidence="9 10">
    <name type="scientific">Palleronia pelagia</name>
    <dbReference type="NCBI Taxonomy" id="387096"/>
    <lineage>
        <taxon>Bacteria</taxon>
        <taxon>Pseudomonadati</taxon>
        <taxon>Pseudomonadota</taxon>
        <taxon>Alphaproteobacteria</taxon>
        <taxon>Rhodobacterales</taxon>
        <taxon>Roseobacteraceae</taxon>
        <taxon>Palleronia</taxon>
    </lineage>
</organism>
<dbReference type="SUPFAM" id="SSF51161">
    <property type="entry name" value="Trimeric LpxA-like enzymes"/>
    <property type="match status" value="1"/>
</dbReference>
<dbReference type="PANTHER" id="PTHR43378:SF2">
    <property type="entry name" value="UDP-3-O-ACYLGLUCOSAMINE N-ACYLTRANSFERASE 1, MITOCHONDRIAL-RELATED"/>
    <property type="match status" value="1"/>
</dbReference>
<evidence type="ECO:0000259" key="8">
    <source>
        <dbReference type="Pfam" id="PF04613"/>
    </source>
</evidence>
<dbReference type="AlphaFoldDB" id="A0A1H8BSV1"/>
<dbReference type="HAMAP" id="MF_00523">
    <property type="entry name" value="LpxD"/>
    <property type="match status" value="1"/>
</dbReference>
<dbReference type="OrthoDB" id="9784739at2"/>
<evidence type="ECO:0000256" key="2">
    <source>
        <dbReference type="ARBA" id="ARBA00022556"/>
    </source>
</evidence>
<keyword evidence="10" id="KW-1185">Reference proteome</keyword>
<dbReference type="GO" id="GO:0009245">
    <property type="term" value="P:lipid A biosynthetic process"/>
    <property type="evidence" value="ECO:0007669"/>
    <property type="project" value="UniProtKB-UniRule"/>
</dbReference>
<reference evidence="10" key="1">
    <citation type="submission" date="2016-10" db="EMBL/GenBank/DDBJ databases">
        <authorList>
            <person name="Varghese N."/>
            <person name="Submissions S."/>
        </authorList>
    </citation>
    <scope>NUCLEOTIDE SEQUENCE [LARGE SCALE GENOMIC DNA]</scope>
    <source>
        <strain evidence="10">DSM 26893</strain>
    </source>
</reference>
<evidence type="ECO:0000256" key="4">
    <source>
        <dbReference type="ARBA" id="ARBA00022737"/>
    </source>
</evidence>
<evidence type="ECO:0000256" key="6">
    <source>
        <dbReference type="ARBA" id="ARBA00023315"/>
    </source>
</evidence>
<dbReference type="GO" id="GO:0016020">
    <property type="term" value="C:membrane"/>
    <property type="evidence" value="ECO:0007669"/>
    <property type="project" value="GOC"/>
</dbReference>
<dbReference type="NCBIfam" id="NF002060">
    <property type="entry name" value="PRK00892.1"/>
    <property type="match status" value="1"/>
</dbReference>
<dbReference type="Gene3D" id="3.40.1390.10">
    <property type="entry name" value="MurE/MurF, N-terminal domain"/>
    <property type="match status" value="1"/>
</dbReference>
<dbReference type="InterPro" id="IPR007691">
    <property type="entry name" value="LpxD"/>
</dbReference>
<keyword evidence="5 7" id="KW-0443">Lipid metabolism</keyword>
<dbReference type="GO" id="GO:0103118">
    <property type="term" value="F:UDP-3-O-[(3R)-3-hydroxyacyl]-glucosamine N-acyltransferase activity"/>
    <property type="evidence" value="ECO:0007669"/>
    <property type="project" value="UniProtKB-EC"/>
</dbReference>
<sequence length="363" mass="37417">MQLTLAAIASGLDARLEGDGDVPITGAAEPADAGPEDLALAMAPKYAEGLSKGRARAAILWEGADWRALGLDGALYVQRPRVAMAHLSALVDPGPEIAPGIHPTAIIDPEAEIGSDPAIGPFVVIGRGARIGARARIASHVSIGVDSRLGADAILHPGVRIQHGVSIGDRFIAQPGAVVGADGLSFVTPEQSGVERARQSLGDQGEIKGQSWTRIHSLGGVTIGDDVELGANTTIDRGTIRDTRLGDGCKLDNLVHIAHNVVMGRDCLCAAQTGIAGSTVIGDRCVFGGQSGVGDNLKVGDDCIITGGTGVLSNVPAGRVMAGTPAVKMDAHVEMYKALRRLPRLLDRLKPGQKPVSNPPDSD</sequence>
<evidence type="ECO:0000256" key="7">
    <source>
        <dbReference type="HAMAP-Rule" id="MF_00523"/>
    </source>
</evidence>
<dbReference type="Pfam" id="PF04613">
    <property type="entry name" value="LpxD"/>
    <property type="match status" value="1"/>
</dbReference>
<dbReference type="Pfam" id="PF00132">
    <property type="entry name" value="Hexapep"/>
    <property type="match status" value="1"/>
</dbReference>
<dbReference type="Gene3D" id="2.160.10.10">
    <property type="entry name" value="Hexapeptide repeat proteins"/>
    <property type="match status" value="1"/>
</dbReference>
<comment type="function">
    <text evidence="7">Catalyzes the N-acylation of UDP-3-O-acylglucosamine using 3-hydroxyacyl-ACP as the acyl donor. Is involved in the biosynthesis of lipid A, a phosphorylated glycolipid that anchors the lipopolysaccharide to the outer membrane of the cell.</text>
</comment>
<keyword evidence="4 7" id="KW-0677">Repeat</keyword>
<dbReference type="UniPathway" id="UPA00973"/>
<evidence type="ECO:0000256" key="3">
    <source>
        <dbReference type="ARBA" id="ARBA00022679"/>
    </source>
</evidence>
<evidence type="ECO:0000256" key="5">
    <source>
        <dbReference type="ARBA" id="ARBA00023098"/>
    </source>
</evidence>
<dbReference type="InterPro" id="IPR020573">
    <property type="entry name" value="UDP_GlcNAc_AcTrfase_non-rep"/>
</dbReference>
<dbReference type="Proteomes" id="UP000199372">
    <property type="component" value="Unassembled WGS sequence"/>
</dbReference>
<keyword evidence="1 7" id="KW-0444">Lipid biosynthesis</keyword>
<dbReference type="RefSeq" id="WP_091844247.1">
    <property type="nucleotide sequence ID" value="NZ_FOCM01000001.1"/>
</dbReference>
<keyword evidence="3 7" id="KW-0808">Transferase</keyword>